<comment type="caution">
    <text evidence="2">The sequence shown here is derived from an EMBL/GenBank/DDBJ whole genome shotgun (WGS) entry which is preliminary data.</text>
</comment>
<evidence type="ECO:0000259" key="1">
    <source>
        <dbReference type="Pfam" id="PF16473"/>
    </source>
</evidence>
<keyword evidence="3" id="KW-1185">Reference proteome</keyword>
<dbReference type="Gene3D" id="3.30.420.10">
    <property type="entry name" value="Ribonuclease H-like superfamily/Ribonuclease H"/>
    <property type="match status" value="1"/>
</dbReference>
<dbReference type="GO" id="GO:0004527">
    <property type="term" value="F:exonuclease activity"/>
    <property type="evidence" value="ECO:0007669"/>
    <property type="project" value="UniProtKB-KW"/>
</dbReference>
<dbReference type="InterPro" id="IPR033390">
    <property type="entry name" value="Rv2179c-like"/>
</dbReference>
<reference evidence="3" key="1">
    <citation type="journal article" date="2024" name="Commun. Biol.">
        <title>Bacillamide D produced by Bacillus cereus from the mouse intestinal bacterial collection (miBC) is a potent cytotoxin in vitro.</title>
        <authorList>
            <person name="Hohmann M."/>
            <person name="Brunner V."/>
            <person name="Johannes W."/>
            <person name="Schum D."/>
            <person name="Carroll L.M."/>
            <person name="Liu T."/>
            <person name="Sasaki D."/>
            <person name="Bosch J."/>
            <person name="Clavel T."/>
            <person name="Sieber S.A."/>
            <person name="Zeller G."/>
            <person name="Tschurtschenthaler M."/>
            <person name="Janssen K.P."/>
            <person name="Gulder T.A.M."/>
        </authorList>
    </citation>
    <scope>NUCLEOTIDE SEQUENCE [LARGE SCALE GENOMIC DNA]</scope>
    <source>
        <strain evidence="3">LK_304 Iso 8</strain>
    </source>
</reference>
<keyword evidence="2" id="KW-0269">Exonuclease</keyword>
<name>A0ABV1ZGU8_9ENTR</name>
<dbReference type="EMBL" id="JBEBZA010000015">
    <property type="protein sequence ID" value="MES0427517.1"/>
    <property type="molecule type" value="Genomic_DNA"/>
</dbReference>
<keyword evidence="2" id="KW-0540">Nuclease</keyword>
<dbReference type="RefSeq" id="WP_349116313.1">
    <property type="nucleotide sequence ID" value="NZ_JBBNPZ010000015.1"/>
</dbReference>
<dbReference type="InterPro" id="IPR012337">
    <property type="entry name" value="RNaseH-like_sf"/>
</dbReference>
<dbReference type="Pfam" id="PF16473">
    <property type="entry name" value="Rv2179c-like"/>
    <property type="match status" value="1"/>
</dbReference>
<sequence>MDNIMIDMETLGVSVSSPIISIAAAFFETDGSVGKTFYRVVDLKSALSHGQVEPSTLAWWMSQSDEARKIFSDPSATSLDRVLQDLDAFIKGEGNSENVKVWGNGPSFDNAILAHAYKNIDASLPWRFRNDRDVRTIVDLAKCLKNIDPLKLAVREGVHHNALSDALFQIECVSIAYRALKG</sequence>
<accession>A0ABV1ZGU8</accession>
<organism evidence="2 3">
    <name type="scientific">Enterobacter intestinihominis</name>
    <dbReference type="NCBI Taxonomy" id="3133180"/>
    <lineage>
        <taxon>Bacteria</taxon>
        <taxon>Pseudomonadati</taxon>
        <taxon>Pseudomonadota</taxon>
        <taxon>Gammaproteobacteria</taxon>
        <taxon>Enterobacterales</taxon>
        <taxon>Enterobacteriaceae</taxon>
        <taxon>Enterobacter</taxon>
    </lineage>
</organism>
<protein>
    <submittedName>
        <fullName evidence="2">3'-5' exonuclease</fullName>
        <ecNumber evidence="2">3.1.-.-</ecNumber>
    </submittedName>
</protein>
<dbReference type="InterPro" id="IPR036397">
    <property type="entry name" value="RNaseH_sf"/>
</dbReference>
<dbReference type="SUPFAM" id="SSF53098">
    <property type="entry name" value="Ribonuclease H-like"/>
    <property type="match status" value="1"/>
</dbReference>
<keyword evidence="2" id="KW-0378">Hydrolase</keyword>
<feature type="domain" description="3'-5' exoribonuclease Rv2179c-like" evidence="1">
    <location>
        <begin position="3"/>
        <end position="174"/>
    </location>
</feature>
<proteinExistence type="predicted"/>
<evidence type="ECO:0000313" key="2">
    <source>
        <dbReference type="EMBL" id="MES0427517.1"/>
    </source>
</evidence>
<dbReference type="EC" id="3.1.-.-" evidence="2"/>
<gene>
    <name evidence="2" type="ORF">ABMC12_14680</name>
</gene>
<evidence type="ECO:0000313" key="3">
    <source>
        <dbReference type="Proteomes" id="UP001467192"/>
    </source>
</evidence>
<dbReference type="Proteomes" id="UP001467192">
    <property type="component" value="Unassembled WGS sequence"/>
</dbReference>